<dbReference type="RefSeq" id="WP_101331396.1">
    <property type="nucleotide sequence ID" value="NZ_PJNH01000002.1"/>
</dbReference>
<dbReference type="AlphaFoldDB" id="A0A2I0QU03"/>
<keyword evidence="7 8" id="KW-0472">Membrane</keyword>
<evidence type="ECO:0000256" key="2">
    <source>
        <dbReference type="ARBA" id="ARBA00022475"/>
    </source>
</evidence>
<dbReference type="GO" id="GO:0005886">
    <property type="term" value="C:plasma membrane"/>
    <property type="evidence" value="ECO:0007669"/>
    <property type="project" value="UniProtKB-SubCell"/>
</dbReference>
<dbReference type="InterPro" id="IPR004268">
    <property type="entry name" value="MurJ"/>
</dbReference>
<dbReference type="GO" id="GO:0015648">
    <property type="term" value="F:lipid-linked peptidoglycan transporter activity"/>
    <property type="evidence" value="ECO:0007669"/>
    <property type="project" value="TreeGrafter"/>
</dbReference>
<feature type="transmembrane region" description="Helical" evidence="8">
    <location>
        <begin position="435"/>
        <end position="455"/>
    </location>
</feature>
<dbReference type="PRINTS" id="PR01806">
    <property type="entry name" value="VIRFACTRMVIN"/>
</dbReference>
<evidence type="ECO:0000313" key="10">
    <source>
        <dbReference type="Proteomes" id="UP000243524"/>
    </source>
</evidence>
<feature type="transmembrane region" description="Helical" evidence="8">
    <location>
        <begin position="377"/>
        <end position="399"/>
    </location>
</feature>
<feature type="transmembrane region" description="Helical" evidence="8">
    <location>
        <begin position="89"/>
        <end position="113"/>
    </location>
</feature>
<feature type="transmembrane region" description="Helical" evidence="8">
    <location>
        <begin position="348"/>
        <end position="365"/>
    </location>
</feature>
<sequence>MTGKPLFLKSFSAMALFIILSKILGFAREALIANYLGTSSVADIFYIALIIPTLSFTLIGTVINGRLLPIYIDKTKDSSHKQLLSKLTGFFFSLSSIIVLLLIVFSLPLIQLVAPGFNQTEKETASFIVAILAPNILFMTGISLSTLVFHANEKFASPAFGLVINNLSVICFIILGFPHLGYYAFPFAILLGVLNQMVFQLAFSPIESKSYLPTINMDAFKLVAKLLKPSYPIIIAALLIQLNMIIDRMVASTLDPGSVSALNYSYRLLWLPLSIVMIPISTIFFPKLAKNRMANALYKKLIKVGVKLIVLLSIPTSIFLLIEATPLVTLIYERGSFDTDATTLTSKALFYYAFGIVFIALREFFTQHFYAYKLYKVLLAGCVLGLISNLILSITLAQFFAIKGVALATSVSMAIQVIYYFFSTTHFLTFYRHRFFLKVCVYTLSVTVTLTGLKAMISFPAYYSIILTGIAISAFFYLTFKNEIHNTIHELRGI</sequence>
<feature type="transmembrane region" description="Helical" evidence="8">
    <location>
        <begin position="306"/>
        <end position="328"/>
    </location>
</feature>
<evidence type="ECO:0000256" key="6">
    <source>
        <dbReference type="ARBA" id="ARBA00022989"/>
    </source>
</evidence>
<evidence type="ECO:0000256" key="8">
    <source>
        <dbReference type="SAM" id="Phobius"/>
    </source>
</evidence>
<feature type="transmembrane region" description="Helical" evidence="8">
    <location>
        <begin position="226"/>
        <end position="246"/>
    </location>
</feature>
<evidence type="ECO:0000313" key="9">
    <source>
        <dbReference type="EMBL" id="PKR77788.1"/>
    </source>
</evidence>
<keyword evidence="4" id="KW-0133">Cell shape</keyword>
<dbReference type="GO" id="GO:0009252">
    <property type="term" value="P:peptidoglycan biosynthetic process"/>
    <property type="evidence" value="ECO:0007669"/>
    <property type="project" value="UniProtKB-KW"/>
</dbReference>
<keyword evidence="6 8" id="KW-1133">Transmembrane helix</keyword>
<protein>
    <submittedName>
        <fullName evidence="9">Murein biosynthesis integral membrane protein MurJ</fullName>
    </submittedName>
</protein>
<feature type="transmembrane region" description="Helical" evidence="8">
    <location>
        <begin position="461"/>
        <end position="480"/>
    </location>
</feature>
<feature type="transmembrane region" description="Helical" evidence="8">
    <location>
        <begin position="7"/>
        <end position="24"/>
    </location>
</feature>
<dbReference type="OrthoDB" id="9804143at2"/>
<dbReference type="GO" id="GO:0008360">
    <property type="term" value="P:regulation of cell shape"/>
    <property type="evidence" value="ECO:0007669"/>
    <property type="project" value="UniProtKB-KW"/>
</dbReference>
<comment type="subcellular location">
    <subcellularLocation>
        <location evidence="1">Cell membrane</location>
        <topology evidence="1">Multi-pass membrane protein</topology>
    </subcellularLocation>
</comment>
<keyword evidence="10" id="KW-1185">Reference proteome</keyword>
<keyword evidence="2" id="KW-1003">Cell membrane</keyword>
<dbReference type="EMBL" id="PJNH01000002">
    <property type="protein sequence ID" value="PKR77788.1"/>
    <property type="molecule type" value="Genomic_DNA"/>
</dbReference>
<organism evidence="9 10">
    <name type="scientific">Halalkalibacillus sediminis</name>
    <dbReference type="NCBI Taxonomy" id="2018042"/>
    <lineage>
        <taxon>Bacteria</taxon>
        <taxon>Bacillati</taxon>
        <taxon>Bacillota</taxon>
        <taxon>Bacilli</taxon>
        <taxon>Bacillales</taxon>
        <taxon>Bacillaceae</taxon>
        <taxon>Halalkalibacillus</taxon>
    </lineage>
</organism>
<feature type="transmembrane region" description="Helical" evidence="8">
    <location>
        <begin position="44"/>
        <end position="68"/>
    </location>
</feature>
<dbReference type="Proteomes" id="UP000243524">
    <property type="component" value="Unassembled WGS sequence"/>
</dbReference>
<keyword evidence="3 8" id="KW-0812">Transmembrane</keyword>
<dbReference type="InterPro" id="IPR051050">
    <property type="entry name" value="Lipid_II_flippase_MurJ/MviN"/>
</dbReference>
<evidence type="ECO:0000256" key="4">
    <source>
        <dbReference type="ARBA" id="ARBA00022960"/>
    </source>
</evidence>
<dbReference type="PANTHER" id="PTHR47019">
    <property type="entry name" value="LIPID II FLIPPASE MURJ"/>
    <property type="match status" value="1"/>
</dbReference>
<keyword evidence="5" id="KW-0573">Peptidoglycan synthesis</keyword>
<dbReference type="GO" id="GO:0034204">
    <property type="term" value="P:lipid translocation"/>
    <property type="evidence" value="ECO:0007669"/>
    <property type="project" value="TreeGrafter"/>
</dbReference>
<accession>A0A2I0QU03</accession>
<reference evidence="9 10" key="1">
    <citation type="submission" date="2017-06" db="EMBL/GenBank/DDBJ databases">
        <title>the draft geome sequence of Illustriluteabacillus marina B3227.</title>
        <authorList>
            <person name="He R.-H."/>
            <person name="Du Z.-J."/>
        </authorList>
    </citation>
    <scope>NUCLEOTIDE SEQUENCE [LARGE SCALE GENOMIC DNA]</scope>
    <source>
        <strain evidence="9 10">B3227</strain>
    </source>
</reference>
<dbReference type="PANTHER" id="PTHR47019:SF1">
    <property type="entry name" value="LIPID II FLIPPASE MURJ"/>
    <property type="match status" value="1"/>
</dbReference>
<name>A0A2I0QU03_9BACI</name>
<proteinExistence type="predicted"/>
<comment type="caution">
    <text evidence="9">The sequence shown here is derived from an EMBL/GenBank/DDBJ whole genome shotgun (WGS) entry which is preliminary data.</text>
</comment>
<dbReference type="NCBIfam" id="TIGR01695">
    <property type="entry name" value="murJ_mviN"/>
    <property type="match status" value="1"/>
</dbReference>
<evidence type="ECO:0000256" key="5">
    <source>
        <dbReference type="ARBA" id="ARBA00022984"/>
    </source>
</evidence>
<dbReference type="Pfam" id="PF03023">
    <property type="entry name" value="MurJ"/>
    <property type="match status" value="1"/>
</dbReference>
<feature type="transmembrane region" description="Helical" evidence="8">
    <location>
        <begin position="125"/>
        <end position="147"/>
    </location>
</feature>
<evidence type="ECO:0000256" key="7">
    <source>
        <dbReference type="ARBA" id="ARBA00023136"/>
    </source>
</evidence>
<feature type="transmembrane region" description="Helical" evidence="8">
    <location>
        <begin position="266"/>
        <end position="285"/>
    </location>
</feature>
<feature type="transmembrane region" description="Helical" evidence="8">
    <location>
        <begin position="159"/>
        <end position="177"/>
    </location>
</feature>
<evidence type="ECO:0000256" key="1">
    <source>
        <dbReference type="ARBA" id="ARBA00004651"/>
    </source>
</evidence>
<gene>
    <name evidence="9" type="primary">mviN</name>
    <name evidence="9" type="ORF">CEY16_07605</name>
</gene>
<feature type="transmembrane region" description="Helical" evidence="8">
    <location>
        <begin position="405"/>
        <end position="423"/>
    </location>
</feature>
<evidence type="ECO:0000256" key="3">
    <source>
        <dbReference type="ARBA" id="ARBA00022692"/>
    </source>
</evidence>
<feature type="transmembrane region" description="Helical" evidence="8">
    <location>
        <begin position="183"/>
        <end position="206"/>
    </location>
</feature>